<dbReference type="NCBIfam" id="NF037995">
    <property type="entry name" value="TRAP_S1"/>
    <property type="match status" value="1"/>
</dbReference>
<dbReference type="CDD" id="cd13665">
    <property type="entry name" value="PBP2_TRAP_Dctp3_4"/>
    <property type="match status" value="1"/>
</dbReference>
<evidence type="ECO:0000313" key="4">
    <source>
        <dbReference type="Proteomes" id="UP000245539"/>
    </source>
</evidence>
<dbReference type="InterPro" id="IPR038404">
    <property type="entry name" value="TRAP_DctP_sf"/>
</dbReference>
<dbReference type="Proteomes" id="UP000245539">
    <property type="component" value="Unassembled WGS sequence"/>
</dbReference>
<sequence>MRVTFKQTVLSTALLAGSLLTTTLQAAETLNMSIWVPPTHFVYKDILKPWADDIAKVTDGRVEVRILPKAVGSPPKHWELARKGVADITWGNFTYEPDRFKSIWFSEFPSSGRDVKAQSIALWNSYEKHLKADKAYGGVKMLGVSLFGGGHMHHGSKDIVEPADMEGQKFRMGGPIQQVLIEDLGGIPVSAPATKAYEMLESKVIDGSLHPIESVVNFRLDGVLKHHTIFEKGLYDASFFLIMNQKKWNKLSETDQKAIEEISGAAFAARWGEVFNQQHIDAEKKLRDEGHTFSEPSEALVAKVAAIREKMIADWEVVAKENGIADPKALLADFEADYEALKGK</sequence>
<comment type="caution">
    <text evidence="3">The sequence shown here is derived from an EMBL/GenBank/DDBJ whole genome shotgun (WGS) entry which is preliminary data.</text>
</comment>
<dbReference type="EMBL" id="QGKM01000055">
    <property type="protein sequence ID" value="PWQ94435.1"/>
    <property type="molecule type" value="Genomic_DNA"/>
</dbReference>
<gene>
    <name evidence="3" type="ORF">DKW60_16630</name>
</gene>
<feature type="signal peptide" evidence="2">
    <location>
        <begin position="1"/>
        <end position="26"/>
    </location>
</feature>
<keyword evidence="4" id="KW-1185">Reference proteome</keyword>
<evidence type="ECO:0000313" key="3">
    <source>
        <dbReference type="EMBL" id="PWQ94435.1"/>
    </source>
</evidence>
<dbReference type="PANTHER" id="PTHR33376">
    <property type="match status" value="1"/>
</dbReference>
<dbReference type="Gene3D" id="3.40.190.170">
    <property type="entry name" value="Bacterial extracellular solute-binding protein, family 7"/>
    <property type="match status" value="1"/>
</dbReference>
<dbReference type="Pfam" id="PF03480">
    <property type="entry name" value="DctP"/>
    <property type="match status" value="1"/>
</dbReference>
<feature type="chain" id="PRO_5016459473" evidence="2">
    <location>
        <begin position="27"/>
        <end position="344"/>
    </location>
</feature>
<keyword evidence="1 2" id="KW-0732">Signal</keyword>
<reference evidence="3 4" key="1">
    <citation type="submission" date="2018-05" db="EMBL/GenBank/DDBJ databases">
        <title>Leucothrix arctica sp. nov., isolated from Arctic seawater.</title>
        <authorList>
            <person name="Choi A."/>
            <person name="Baek K."/>
        </authorList>
    </citation>
    <scope>NUCLEOTIDE SEQUENCE [LARGE SCALE GENOMIC DNA]</scope>
    <source>
        <strain evidence="3 4">JCM 18388</strain>
    </source>
</reference>
<accession>A0A317C714</accession>
<dbReference type="OrthoDB" id="9177965at2"/>
<proteinExistence type="predicted"/>
<dbReference type="GO" id="GO:0055085">
    <property type="term" value="P:transmembrane transport"/>
    <property type="evidence" value="ECO:0007669"/>
    <property type="project" value="InterPro"/>
</dbReference>
<organism evidence="3 4">
    <name type="scientific">Leucothrix pacifica</name>
    <dbReference type="NCBI Taxonomy" id="1247513"/>
    <lineage>
        <taxon>Bacteria</taxon>
        <taxon>Pseudomonadati</taxon>
        <taxon>Pseudomonadota</taxon>
        <taxon>Gammaproteobacteria</taxon>
        <taxon>Thiotrichales</taxon>
        <taxon>Thiotrichaceae</taxon>
        <taxon>Leucothrix</taxon>
    </lineage>
</organism>
<dbReference type="PANTHER" id="PTHR33376:SF15">
    <property type="entry name" value="BLL6794 PROTEIN"/>
    <property type="match status" value="1"/>
</dbReference>
<protein>
    <submittedName>
        <fullName evidence="3">ABC transporter substrate-binding protein</fullName>
    </submittedName>
</protein>
<name>A0A317C714_9GAMM</name>
<evidence type="ECO:0000256" key="2">
    <source>
        <dbReference type="SAM" id="SignalP"/>
    </source>
</evidence>
<dbReference type="AlphaFoldDB" id="A0A317C714"/>
<evidence type="ECO:0000256" key="1">
    <source>
        <dbReference type="ARBA" id="ARBA00022729"/>
    </source>
</evidence>
<dbReference type="InterPro" id="IPR018389">
    <property type="entry name" value="DctP_fam"/>
</dbReference>